<dbReference type="EnsemblPlants" id="OB04G12710.1">
    <property type="protein sequence ID" value="OB04G12710.1"/>
    <property type="gene ID" value="OB04G12710"/>
</dbReference>
<dbReference type="Gramene" id="OB04G12710.1">
    <property type="protein sequence ID" value="OB04G12710.1"/>
    <property type="gene ID" value="OB04G12710"/>
</dbReference>
<dbReference type="HOGENOM" id="CLU_176538_0_0_1"/>
<feature type="chain" id="PRO_5012135777" evidence="2">
    <location>
        <begin position="16"/>
        <end position="72"/>
    </location>
</feature>
<proteinExistence type="predicted"/>
<organism evidence="3">
    <name type="scientific">Oryza brachyantha</name>
    <name type="common">malo sina</name>
    <dbReference type="NCBI Taxonomy" id="4533"/>
    <lineage>
        <taxon>Eukaryota</taxon>
        <taxon>Viridiplantae</taxon>
        <taxon>Streptophyta</taxon>
        <taxon>Embryophyta</taxon>
        <taxon>Tracheophyta</taxon>
        <taxon>Spermatophyta</taxon>
        <taxon>Magnoliopsida</taxon>
        <taxon>Liliopsida</taxon>
        <taxon>Poales</taxon>
        <taxon>Poaceae</taxon>
        <taxon>BOP clade</taxon>
        <taxon>Oryzoideae</taxon>
        <taxon>Oryzeae</taxon>
        <taxon>Oryzinae</taxon>
        <taxon>Oryza</taxon>
    </lineage>
</organism>
<evidence type="ECO:0000313" key="4">
    <source>
        <dbReference type="Proteomes" id="UP000006038"/>
    </source>
</evidence>
<feature type="region of interest" description="Disordered" evidence="1">
    <location>
        <begin position="13"/>
        <end position="41"/>
    </location>
</feature>
<sequence>MAFFLVGIVVGDAAGGNNQGTDSALGRVEDHNPTSYGANSHISGRKLAASTDTAHTESLYMYCKMTGKNPCP</sequence>
<feature type="signal peptide" evidence="2">
    <location>
        <begin position="1"/>
        <end position="15"/>
    </location>
</feature>
<evidence type="ECO:0000256" key="2">
    <source>
        <dbReference type="SAM" id="SignalP"/>
    </source>
</evidence>
<dbReference type="AlphaFoldDB" id="J3LVU6"/>
<evidence type="ECO:0000256" key="1">
    <source>
        <dbReference type="SAM" id="MobiDB-lite"/>
    </source>
</evidence>
<reference evidence="3" key="2">
    <citation type="submission" date="2013-04" db="UniProtKB">
        <authorList>
            <consortium name="EnsemblPlants"/>
        </authorList>
    </citation>
    <scope>IDENTIFICATION</scope>
</reference>
<reference evidence="3" key="1">
    <citation type="journal article" date="2013" name="Nat. Commun.">
        <title>Whole-genome sequencing of Oryza brachyantha reveals mechanisms underlying Oryza genome evolution.</title>
        <authorList>
            <person name="Chen J."/>
            <person name="Huang Q."/>
            <person name="Gao D."/>
            <person name="Wang J."/>
            <person name="Lang Y."/>
            <person name="Liu T."/>
            <person name="Li B."/>
            <person name="Bai Z."/>
            <person name="Luis Goicoechea J."/>
            <person name="Liang C."/>
            <person name="Chen C."/>
            <person name="Zhang W."/>
            <person name="Sun S."/>
            <person name="Liao Y."/>
            <person name="Zhang X."/>
            <person name="Yang L."/>
            <person name="Song C."/>
            <person name="Wang M."/>
            <person name="Shi J."/>
            <person name="Liu G."/>
            <person name="Liu J."/>
            <person name="Zhou H."/>
            <person name="Zhou W."/>
            <person name="Yu Q."/>
            <person name="An N."/>
            <person name="Chen Y."/>
            <person name="Cai Q."/>
            <person name="Wang B."/>
            <person name="Liu B."/>
            <person name="Min J."/>
            <person name="Huang Y."/>
            <person name="Wu H."/>
            <person name="Li Z."/>
            <person name="Zhang Y."/>
            <person name="Yin Y."/>
            <person name="Song W."/>
            <person name="Jiang J."/>
            <person name="Jackson S.A."/>
            <person name="Wing R.A."/>
            <person name="Wang J."/>
            <person name="Chen M."/>
        </authorList>
    </citation>
    <scope>NUCLEOTIDE SEQUENCE [LARGE SCALE GENOMIC DNA]</scope>
    <source>
        <strain evidence="3">cv. IRGC 101232</strain>
    </source>
</reference>
<accession>J3LVU6</accession>
<name>J3LVU6_ORYBR</name>
<dbReference type="Proteomes" id="UP000006038">
    <property type="component" value="Chromosome 4"/>
</dbReference>
<protein>
    <submittedName>
        <fullName evidence="3">Uncharacterized protein</fullName>
    </submittedName>
</protein>
<keyword evidence="2" id="KW-0732">Signal</keyword>
<keyword evidence="4" id="KW-1185">Reference proteome</keyword>
<evidence type="ECO:0000313" key="3">
    <source>
        <dbReference type="EnsemblPlants" id="OB04G12710.1"/>
    </source>
</evidence>